<sequence length="677" mass="74833">MNNSTKFRFSLSLIQTIVIVFIAILILLTSSFLLNKQGVNRIGEEFNKLSDHALPLAMGNASLTQNVLQQVKVLNQGIKANSIEELNLNVMAIDALVTSSKKEIASLLITADQFNHAILPEEQQQLQNHLSQLNTLTTSIINSKKQTIELSHQIDELTPSFRYALNSIGPEMNRISSFLNQNNPEASDATNRFVSLSTKLESKYLELMTQSNLEMATTQINTMKTRYSGIDLAFSDFAEWYPEISEYISLTASIEMVKDGFDDNNLLPLILTRIELIEEQQKQLARATETSTSVILVLNQISTTAEQLITSSKKVVNNTMSNIISLITSITVALAIFIAACGLFLHVWVRKGLYNLKNQLTLITGHDLSQKADATGPFEMKEITRKLNQVIDSTHNSISLVTNNCDKLYTMTNNCNASAEESNVSLSAQNDSLADMVTAIGQLRTSINDIALVTRDSFSESQVAVQHTENGISVLKKNTQHIETLEKTLEINEEVMAELNSKVTQISSMVDVISGIAEATNLLALNAAIEAARAGNHGRGFAVVADEVRKLASSTSEQTESIRQTMTELTFAAKRSKKSVVETRKEMASAKESNSVVITTFSQIESTVNNIKSFIEQVSIATHQQEDATKNVQKNVNHINNLGAKTKTQLDSMLDNVVEVSNIVEHQQSMLHKYKLN</sequence>
<evidence type="ECO:0000259" key="6">
    <source>
        <dbReference type="PROSITE" id="PS50111"/>
    </source>
</evidence>
<dbReference type="RefSeq" id="WP_272138318.1">
    <property type="nucleotide sequence ID" value="NZ_JAQLOI010000003.1"/>
</dbReference>
<comment type="caution">
    <text evidence="7">The sequence shown here is derived from an EMBL/GenBank/DDBJ whole genome shotgun (WGS) entry which is preliminary data.</text>
</comment>
<name>A0ABT4YTV5_9VIBR</name>
<comment type="similarity">
    <text evidence="3">Belongs to the methyl-accepting chemotaxis (MCP) protein family.</text>
</comment>
<dbReference type="PANTHER" id="PTHR32089">
    <property type="entry name" value="METHYL-ACCEPTING CHEMOTAXIS PROTEIN MCPB"/>
    <property type="match status" value="1"/>
</dbReference>
<dbReference type="PROSITE" id="PS50111">
    <property type="entry name" value="CHEMOTAXIS_TRANSDUC_2"/>
    <property type="match status" value="1"/>
</dbReference>
<evidence type="ECO:0000256" key="4">
    <source>
        <dbReference type="PROSITE-ProRule" id="PRU00284"/>
    </source>
</evidence>
<comment type="subcellular location">
    <subcellularLocation>
        <location evidence="1">Membrane</location>
    </subcellularLocation>
</comment>
<evidence type="ECO:0000256" key="2">
    <source>
        <dbReference type="ARBA" id="ARBA00023224"/>
    </source>
</evidence>
<dbReference type="SUPFAM" id="SSF58104">
    <property type="entry name" value="Methyl-accepting chemotaxis protein (MCP) signaling domain"/>
    <property type="match status" value="1"/>
</dbReference>
<feature type="domain" description="Methyl-accepting transducer" evidence="6">
    <location>
        <begin position="404"/>
        <end position="640"/>
    </location>
</feature>
<keyword evidence="8" id="KW-1185">Reference proteome</keyword>
<dbReference type="PANTHER" id="PTHR32089:SF120">
    <property type="entry name" value="METHYL-ACCEPTING CHEMOTAXIS PROTEIN TLPQ"/>
    <property type="match status" value="1"/>
</dbReference>
<keyword evidence="2 4" id="KW-0807">Transducer</keyword>
<accession>A0ABT4YTV5</accession>
<dbReference type="InterPro" id="IPR004089">
    <property type="entry name" value="MCPsignal_dom"/>
</dbReference>
<dbReference type="EMBL" id="JAQLOI010000003">
    <property type="protein sequence ID" value="MDB1125007.1"/>
    <property type="molecule type" value="Genomic_DNA"/>
</dbReference>
<evidence type="ECO:0000256" key="3">
    <source>
        <dbReference type="ARBA" id="ARBA00029447"/>
    </source>
</evidence>
<organism evidence="7 8">
    <name type="scientific">Vibrio algarum</name>
    <dbReference type="NCBI Taxonomy" id="3020714"/>
    <lineage>
        <taxon>Bacteria</taxon>
        <taxon>Pseudomonadati</taxon>
        <taxon>Pseudomonadota</taxon>
        <taxon>Gammaproteobacteria</taxon>
        <taxon>Vibrionales</taxon>
        <taxon>Vibrionaceae</taxon>
        <taxon>Vibrio</taxon>
    </lineage>
</organism>
<proteinExistence type="inferred from homology"/>
<dbReference type="Proteomes" id="UP001210678">
    <property type="component" value="Unassembled WGS sequence"/>
</dbReference>
<feature type="transmembrane region" description="Helical" evidence="5">
    <location>
        <begin position="323"/>
        <end position="349"/>
    </location>
</feature>
<gene>
    <name evidence="7" type="ORF">PGX00_15725</name>
</gene>
<dbReference type="Pfam" id="PF00015">
    <property type="entry name" value="MCPsignal"/>
    <property type="match status" value="1"/>
</dbReference>
<keyword evidence="5" id="KW-0812">Transmembrane</keyword>
<evidence type="ECO:0000313" key="8">
    <source>
        <dbReference type="Proteomes" id="UP001210678"/>
    </source>
</evidence>
<keyword evidence="5" id="KW-0472">Membrane</keyword>
<reference evidence="7 8" key="1">
    <citation type="submission" date="2023-01" db="EMBL/GenBank/DDBJ databases">
        <title>Vibrio sp. KJ40-1 sp.nov, isolated from marine algae.</title>
        <authorList>
            <person name="Butt M."/>
            <person name="Kim J.M.J."/>
            <person name="Jeon C.O.C."/>
        </authorList>
    </citation>
    <scope>NUCLEOTIDE SEQUENCE [LARGE SCALE GENOMIC DNA]</scope>
    <source>
        <strain evidence="7 8">KJ40-1</strain>
    </source>
</reference>
<evidence type="ECO:0000313" key="7">
    <source>
        <dbReference type="EMBL" id="MDB1125007.1"/>
    </source>
</evidence>
<dbReference type="SMART" id="SM00283">
    <property type="entry name" value="MA"/>
    <property type="match status" value="1"/>
</dbReference>
<protein>
    <submittedName>
        <fullName evidence="7">Methyl-accepting chemotaxis protein</fullName>
    </submittedName>
</protein>
<evidence type="ECO:0000256" key="5">
    <source>
        <dbReference type="SAM" id="Phobius"/>
    </source>
</evidence>
<keyword evidence="5" id="KW-1133">Transmembrane helix</keyword>
<evidence type="ECO:0000256" key="1">
    <source>
        <dbReference type="ARBA" id="ARBA00004370"/>
    </source>
</evidence>
<feature type="transmembrane region" description="Helical" evidence="5">
    <location>
        <begin position="12"/>
        <end position="34"/>
    </location>
</feature>
<dbReference type="Gene3D" id="1.10.287.950">
    <property type="entry name" value="Methyl-accepting chemotaxis protein"/>
    <property type="match status" value="1"/>
</dbReference>